<keyword evidence="4" id="KW-1185">Reference proteome</keyword>
<dbReference type="PANTHER" id="PTHR42680">
    <property type="entry name" value="DCTP DEAMINASE"/>
    <property type="match status" value="1"/>
</dbReference>
<evidence type="ECO:0000256" key="2">
    <source>
        <dbReference type="ARBA" id="ARBA00023080"/>
    </source>
</evidence>
<dbReference type="CDD" id="cd07557">
    <property type="entry name" value="trimeric_dUTPase"/>
    <property type="match status" value="1"/>
</dbReference>
<dbReference type="Pfam" id="PF22769">
    <property type="entry name" value="DCD"/>
    <property type="match status" value="1"/>
</dbReference>
<dbReference type="GO" id="GO:0008829">
    <property type="term" value="F:dCTP deaminase activity"/>
    <property type="evidence" value="ECO:0007669"/>
    <property type="project" value="UniProtKB-EC"/>
</dbReference>
<dbReference type="InterPro" id="IPR033704">
    <property type="entry name" value="dUTPase_trimeric"/>
</dbReference>
<organism evidence="3 4">
    <name type="scientific">Bradyrhizobium xenonodulans</name>
    <dbReference type="NCBI Taxonomy" id="2736875"/>
    <lineage>
        <taxon>Bacteria</taxon>
        <taxon>Pseudomonadati</taxon>
        <taxon>Pseudomonadota</taxon>
        <taxon>Alphaproteobacteria</taxon>
        <taxon>Hyphomicrobiales</taxon>
        <taxon>Nitrobacteraceae</taxon>
        <taxon>Bradyrhizobium</taxon>
    </lineage>
</organism>
<dbReference type="EMBL" id="CP089391">
    <property type="protein sequence ID" value="WBL78787.1"/>
    <property type="molecule type" value="Genomic_DNA"/>
</dbReference>
<reference evidence="3" key="1">
    <citation type="submission" date="2021-12" db="EMBL/GenBank/DDBJ databases">
        <title>Bradyrhizobium xenonodulans sp. nov.</title>
        <authorList>
            <person name="Claassens R."/>
            <person name="Venter S.N."/>
            <person name="Beukes C.W."/>
            <person name="Stepkowski T."/>
            <person name="Steenkamp E.T."/>
        </authorList>
    </citation>
    <scope>NUCLEOTIDE SEQUENCE</scope>
    <source>
        <strain evidence="3">14AB</strain>
    </source>
</reference>
<dbReference type="Proteomes" id="UP001179614">
    <property type="component" value="Chromosome"/>
</dbReference>
<dbReference type="RefSeq" id="WP_270164059.1">
    <property type="nucleotide sequence ID" value="NZ_CP089391.1"/>
</dbReference>
<evidence type="ECO:0000313" key="4">
    <source>
        <dbReference type="Proteomes" id="UP001179614"/>
    </source>
</evidence>
<gene>
    <name evidence="3" type="primary">dcd</name>
    <name evidence="3" type="ORF">I3J27_38655</name>
</gene>
<proteinExistence type="predicted"/>
<name>A0ABY7MK47_9BRAD</name>
<dbReference type="InterPro" id="IPR011962">
    <property type="entry name" value="dCTP_deaminase"/>
</dbReference>
<evidence type="ECO:0000256" key="1">
    <source>
        <dbReference type="ARBA" id="ARBA00022801"/>
    </source>
</evidence>
<sequence length="275" mass="30209">MTNNVRNVQRTISEILTGDFPFAAGRRALEKLQSVFAGLETNLDRAIRLKNDASISSVAENINLKILQVLPLLGFILRSTNVRNAFELIDPNGIALVPEPALNDLELSGESSISLRLGRWFLAVRQSNETHIETTPAAQDKVQKISKQYYVPFGKDFVLHPGRFVLAVTLEWLRLPVSFTAFVVGQSSLGRRGIIIETAAGVHPGFSGCLTLEIANVGELPVKLTPGMAICQLFFHSMDGALSASRTPHAGQRKPRLGQMREDPVLSKLRKTLDT</sequence>
<evidence type="ECO:0000313" key="3">
    <source>
        <dbReference type="EMBL" id="WBL78787.1"/>
    </source>
</evidence>
<dbReference type="Gene3D" id="2.70.40.10">
    <property type="match status" value="1"/>
</dbReference>
<keyword evidence="1 3" id="KW-0378">Hydrolase</keyword>
<dbReference type="EC" id="3.5.4.13" evidence="3"/>
<dbReference type="InterPro" id="IPR036157">
    <property type="entry name" value="dUTPase-like_sf"/>
</dbReference>
<dbReference type="SUPFAM" id="SSF51283">
    <property type="entry name" value="dUTPase-like"/>
    <property type="match status" value="1"/>
</dbReference>
<dbReference type="NCBIfam" id="TIGR02274">
    <property type="entry name" value="dCTP_deam"/>
    <property type="match status" value="1"/>
</dbReference>
<accession>A0ABY7MK47</accession>
<dbReference type="PANTHER" id="PTHR42680:SF3">
    <property type="entry name" value="DCTP DEAMINASE"/>
    <property type="match status" value="1"/>
</dbReference>
<protein>
    <submittedName>
        <fullName evidence="3">dCTP deaminase</fullName>
        <ecNumber evidence="3">3.5.4.13</ecNumber>
    </submittedName>
</protein>
<keyword evidence="2" id="KW-0546">Nucleotide metabolism</keyword>